<evidence type="ECO:0000313" key="5">
    <source>
        <dbReference type="Proteomes" id="UP000676917"/>
    </source>
</evidence>
<dbReference type="PANTHER" id="PTHR11092:SF0">
    <property type="entry name" value="EPIMERASE FAMILY PROTEIN SDR39U1"/>
    <property type="match status" value="1"/>
</dbReference>
<organism evidence="4 5">
    <name type="scientific">Ornithinibacillus bavariensis</name>
    <dbReference type="NCBI Taxonomy" id="545502"/>
    <lineage>
        <taxon>Bacteria</taxon>
        <taxon>Bacillati</taxon>
        <taxon>Bacillota</taxon>
        <taxon>Bacilli</taxon>
        <taxon>Bacillales</taxon>
        <taxon>Bacillaceae</taxon>
        <taxon>Ornithinibacillus</taxon>
    </lineage>
</organism>
<reference evidence="4" key="1">
    <citation type="submission" date="2021-03" db="EMBL/GenBank/DDBJ databases">
        <title>Antimicrobial resistance genes in bacteria isolated from Japanese honey, and their potential for conferring macrolide and lincosamide resistance in the American foulbrood pathogen Paenibacillus larvae.</title>
        <authorList>
            <person name="Okamoto M."/>
            <person name="Kumagai M."/>
            <person name="Kanamori H."/>
            <person name="Takamatsu D."/>
        </authorList>
    </citation>
    <scope>NUCLEOTIDE SEQUENCE</scope>
    <source>
        <strain evidence="4">J43TS3</strain>
    </source>
</reference>
<dbReference type="Pfam" id="PF08338">
    <property type="entry name" value="DUF1731"/>
    <property type="match status" value="1"/>
</dbReference>
<evidence type="ECO:0000313" key="4">
    <source>
        <dbReference type="EMBL" id="GIO27855.1"/>
    </source>
</evidence>
<dbReference type="EMBL" id="BORP01000005">
    <property type="protein sequence ID" value="GIO27855.1"/>
    <property type="molecule type" value="Genomic_DNA"/>
</dbReference>
<comment type="similarity">
    <text evidence="1">Belongs to the NAD(P)-dependent epimerase/dehydratase family. SDR39U1 subfamily.</text>
</comment>
<comment type="caution">
    <text evidence="4">The sequence shown here is derived from an EMBL/GenBank/DDBJ whole genome shotgun (WGS) entry which is preliminary data.</text>
</comment>
<proteinExistence type="inferred from homology"/>
<protein>
    <submittedName>
        <fullName evidence="4">Epimerase</fullName>
    </submittedName>
</protein>
<dbReference type="InterPro" id="IPR010099">
    <property type="entry name" value="SDR39U1"/>
</dbReference>
<dbReference type="PANTHER" id="PTHR11092">
    <property type="entry name" value="SUGAR NUCLEOTIDE EPIMERASE RELATED"/>
    <property type="match status" value="1"/>
</dbReference>
<dbReference type="Proteomes" id="UP000676917">
    <property type="component" value="Unassembled WGS sequence"/>
</dbReference>
<evidence type="ECO:0000256" key="1">
    <source>
        <dbReference type="ARBA" id="ARBA00009353"/>
    </source>
</evidence>
<dbReference type="InterPro" id="IPR001509">
    <property type="entry name" value="Epimerase_deHydtase"/>
</dbReference>
<dbReference type="InterPro" id="IPR013549">
    <property type="entry name" value="DUF1731"/>
</dbReference>
<accession>A0A919XB70</accession>
<dbReference type="NCBIfam" id="TIGR01777">
    <property type="entry name" value="yfcH"/>
    <property type="match status" value="1"/>
</dbReference>
<feature type="domain" description="DUF1731" evidence="3">
    <location>
        <begin position="248"/>
        <end position="293"/>
    </location>
</feature>
<gene>
    <name evidence="4" type="ORF">J43TS3_24660</name>
</gene>
<name>A0A919XB70_9BACI</name>
<dbReference type="Gene3D" id="3.40.50.720">
    <property type="entry name" value="NAD(P)-binding Rossmann-like Domain"/>
    <property type="match status" value="1"/>
</dbReference>
<feature type="domain" description="NAD-dependent epimerase/dehydratase" evidence="2">
    <location>
        <begin position="4"/>
        <end position="220"/>
    </location>
</feature>
<evidence type="ECO:0000259" key="2">
    <source>
        <dbReference type="Pfam" id="PF01370"/>
    </source>
</evidence>
<keyword evidence="5" id="KW-1185">Reference proteome</keyword>
<sequence>MNYLLTGGTGFVGKHLVQKLVQNGHQVYILTRTPEKFPNKQNITYIGFENSLLLPPIHGIINLAGESLYGYWTKEKKQRIKSSRIKITQKLIDIMNNMKEKPNVFISGSAVGFYGVSEEKIFTEATKKPGKDFLADVVVNWEETAFQAKQLGIRTVYARFGVILGKDGGTFPLMTLPTKLFFGGRIGSGEQWTSWVHIEDVVQMLLFALHNDQLSGAYNITAPYPVRNKEFNQVLAKSLHRPYWFPTPNIFVRIATGEMSQLVLNGQYVLPKKALDYGYSFAYPSLELALKDLC</sequence>
<evidence type="ECO:0000259" key="3">
    <source>
        <dbReference type="Pfam" id="PF08338"/>
    </source>
</evidence>
<dbReference type="SUPFAM" id="SSF51735">
    <property type="entry name" value="NAD(P)-binding Rossmann-fold domains"/>
    <property type="match status" value="1"/>
</dbReference>
<dbReference type="Pfam" id="PF01370">
    <property type="entry name" value="Epimerase"/>
    <property type="match status" value="1"/>
</dbReference>
<dbReference type="InterPro" id="IPR036291">
    <property type="entry name" value="NAD(P)-bd_dom_sf"/>
</dbReference>
<dbReference type="CDD" id="cd05242">
    <property type="entry name" value="SDR_a8"/>
    <property type="match status" value="1"/>
</dbReference>
<dbReference type="AlphaFoldDB" id="A0A919XB70"/>
<dbReference type="RefSeq" id="WP_212921332.1">
    <property type="nucleotide sequence ID" value="NZ_BORP01000005.1"/>
</dbReference>